<sequence>MRPLLRITWVLAALHAGFANAAPRTVYEGTLQGAGAVVMELDDRPAADGSISGRYFYAQHGIDIPLHGTPAELVEPLVRTQLPDDAHNASGFREHADFDHAAATWQGTRDKAGYRGRWTDARSGKTRDFALRRVAEYDPDAVAPGAVEAITTVSGGGVGSGIARSADIDMQHAPYATLKLAGHERPVGPEIGDGTVAYRMWSDPRTVLAYPRLSRHPDPAVMTRVNHLLEQRHWQMSLAALECASTRYTDDGPAAGTLGSYDDDEHVTVTWLSHAALGIVESGSLFCGGAYPDNHYDPVTFDLLRGAYLDWNRVIDATTTGTDGDPATSPALVGFITRLRAAATQGTRVTDGEGNSLSCADVLPEYLAFELDAPGKLSFAVSGIGHAMGACLGPQLDAPFSALAPILKPGGSRYLVPGVKLK</sequence>
<proteinExistence type="predicted"/>
<evidence type="ECO:0000313" key="2">
    <source>
        <dbReference type="EMBL" id="CAB3751205.1"/>
    </source>
</evidence>
<keyword evidence="1" id="KW-0732">Signal</keyword>
<evidence type="ECO:0000313" key="4">
    <source>
        <dbReference type="Proteomes" id="UP000193146"/>
    </source>
</evidence>
<organism evidence="3 4">
    <name type="scientific">Burkholderia puraquae</name>
    <dbReference type="NCBI Taxonomy" id="1904757"/>
    <lineage>
        <taxon>Bacteria</taxon>
        <taxon>Pseudomonadati</taxon>
        <taxon>Pseudomonadota</taxon>
        <taxon>Betaproteobacteria</taxon>
        <taxon>Burkholderiales</taxon>
        <taxon>Burkholderiaceae</taxon>
        <taxon>Burkholderia</taxon>
        <taxon>Burkholderia cepacia complex</taxon>
    </lineage>
</organism>
<accession>A0A1X1PMY7</accession>
<evidence type="ECO:0000256" key="1">
    <source>
        <dbReference type="SAM" id="SignalP"/>
    </source>
</evidence>
<reference evidence="3 4" key="1">
    <citation type="submission" date="2017-04" db="EMBL/GenBank/DDBJ databases">
        <title>Burkholderia puraquae sp. nov., a novel Burkholderia cepacia complex species from hospital setting samples.</title>
        <authorList>
            <person name="Martina P."/>
            <person name="Leguizamon M."/>
            <person name="Prieto C."/>
            <person name="Sousa S."/>
            <person name="Montanaro P."/>
            <person name="Draghi W."/>
            <person name="Staembler M."/>
            <person name="Bettiol M."/>
            <person name="Figoli C."/>
            <person name="Palau J."/>
            <person name="Alvarez F."/>
            <person name="Benetti S."/>
            <person name="Anchat E."/>
            <person name="Vescina C."/>
            <person name="Ferreras J."/>
            <person name="Lasch P."/>
            <person name="Lagares A."/>
            <person name="Zorreguieta A."/>
            <person name="Yantorno O."/>
            <person name="Bosch A."/>
        </authorList>
    </citation>
    <scope>NUCLEOTIDE SEQUENCE [LARGE SCALE GENOMIC DNA]</scope>
    <source>
        <strain evidence="3 4">CAMPA 1040</strain>
    </source>
</reference>
<gene>
    <name evidence="3" type="ORF">B7G54_05230</name>
    <name evidence="2" type="ORF">LMG29660_01486</name>
</gene>
<dbReference type="Proteomes" id="UP000193146">
    <property type="component" value="Unassembled WGS sequence"/>
</dbReference>
<dbReference type="EMBL" id="NBYX01000002">
    <property type="protein sequence ID" value="ORT88319.1"/>
    <property type="molecule type" value="Genomic_DNA"/>
</dbReference>
<dbReference type="RefSeq" id="WP_085038398.1">
    <property type="nucleotide sequence ID" value="NZ_CADIKG010000002.1"/>
</dbReference>
<protein>
    <submittedName>
        <fullName evidence="3">Uncharacterized protein</fullName>
    </submittedName>
</protein>
<keyword evidence="4" id="KW-1185">Reference proteome</keyword>
<dbReference type="AlphaFoldDB" id="A0A1X1PMY7"/>
<dbReference type="OrthoDB" id="9149399at2"/>
<feature type="chain" id="PRO_5044567838" evidence="1">
    <location>
        <begin position="22"/>
        <end position="422"/>
    </location>
</feature>
<dbReference type="EMBL" id="CADIKG010000002">
    <property type="protein sequence ID" value="CAB3751205.1"/>
    <property type="molecule type" value="Genomic_DNA"/>
</dbReference>
<feature type="signal peptide" evidence="1">
    <location>
        <begin position="1"/>
        <end position="21"/>
    </location>
</feature>
<name>A0A1X1PMY7_9BURK</name>
<evidence type="ECO:0000313" key="3">
    <source>
        <dbReference type="EMBL" id="ORT88319.1"/>
    </source>
</evidence>
<dbReference type="Proteomes" id="UP000494135">
    <property type="component" value="Unassembled WGS sequence"/>
</dbReference>
<reference evidence="2 5" key="2">
    <citation type="submission" date="2020-04" db="EMBL/GenBank/DDBJ databases">
        <authorList>
            <person name="De Canck E."/>
        </authorList>
    </citation>
    <scope>NUCLEOTIDE SEQUENCE [LARGE SCALE GENOMIC DNA]</scope>
    <source>
        <strain evidence="2 5">LMG 29660</strain>
    </source>
</reference>
<evidence type="ECO:0000313" key="5">
    <source>
        <dbReference type="Proteomes" id="UP000494135"/>
    </source>
</evidence>